<comment type="caution">
    <text evidence="1">The sequence shown here is derived from an EMBL/GenBank/DDBJ whole genome shotgun (WGS) entry which is preliminary data.</text>
</comment>
<protein>
    <submittedName>
        <fullName evidence="1">PKD domain-containing protein</fullName>
    </submittedName>
</protein>
<dbReference type="Gene3D" id="2.60.120.260">
    <property type="entry name" value="Galactose-binding domain-like"/>
    <property type="match status" value="1"/>
</dbReference>
<proteinExistence type="predicted"/>
<dbReference type="EMBL" id="JASHIF010000009">
    <property type="protein sequence ID" value="MDI9859827.1"/>
    <property type="molecule type" value="Genomic_DNA"/>
</dbReference>
<reference evidence="1 2" key="1">
    <citation type="submission" date="2023-05" db="EMBL/GenBank/DDBJ databases">
        <title>Novel species of genus Flectobacillus isolated from stream in China.</title>
        <authorList>
            <person name="Lu H."/>
        </authorList>
    </citation>
    <scope>NUCLEOTIDE SEQUENCE [LARGE SCALE GENOMIC DNA]</scope>
    <source>
        <strain evidence="1 2">KCTC 42575</strain>
    </source>
</reference>
<dbReference type="Proteomes" id="UP001236507">
    <property type="component" value="Unassembled WGS sequence"/>
</dbReference>
<name>A0ABT6Y8J4_9BACT</name>
<gene>
    <name evidence="1" type="ORF">QM524_11460</name>
</gene>
<evidence type="ECO:0000313" key="2">
    <source>
        <dbReference type="Proteomes" id="UP001236507"/>
    </source>
</evidence>
<organism evidence="1 2">
    <name type="scientific">Flectobacillus roseus</name>
    <dbReference type="NCBI Taxonomy" id="502259"/>
    <lineage>
        <taxon>Bacteria</taxon>
        <taxon>Pseudomonadati</taxon>
        <taxon>Bacteroidota</taxon>
        <taxon>Cytophagia</taxon>
        <taxon>Cytophagales</taxon>
        <taxon>Flectobacillaceae</taxon>
        <taxon>Flectobacillus</taxon>
    </lineage>
</organism>
<accession>A0ABT6Y8J4</accession>
<sequence length="526" mass="56519">MNLKNIASSIGLALAVFVLPSCQDQLYNDIAFVDKASVPSKLSALFEITQDNTGMVTITPNGEGVAYFSVASGLAGATPATVNPGGKVQWKYPEGNHSVVVKGFNVGGKSTETTLPLTVSFKAPENVEMTATIDPTNPKKVNVTAKGLYETNFKAYFGETANEVPVSFNEGQTISYTYNSVGTFTIKVVALSGGAASTTVTQNVTIVSPVILPLDFETAGQEYTFSNFDGGSVSIINNPQKSGINTSSKVGRMIKYAGQPWGGSLITLGSAIDFSVNKFFAMKVFSPRVGAKVLLKVENATDGSVSYEKEVTTTKANAWEDLSFDFSAINTTKSYHKIVLIFDLGTMGDGSANYTFLFDDIRLYKPVTAESLTVPLTFESSTLKYDFVNFDGGNASVVDNPQKTGINTSLKVGKMVKSAGQSWGGSFITLESPIDFSAKKTFKMKVYSPRVGAKVLLKVENLTNGAVSFEKEVTTTKANAWEELTFDYSGINASQSYQKIVLIFDLGTMGDGSANFTYWFDDIVLQ</sequence>
<keyword evidence="2" id="KW-1185">Reference proteome</keyword>
<dbReference type="RefSeq" id="WP_283344693.1">
    <property type="nucleotide sequence ID" value="NZ_JASHIF010000009.1"/>
</dbReference>
<evidence type="ECO:0000313" key="1">
    <source>
        <dbReference type="EMBL" id="MDI9859827.1"/>
    </source>
</evidence>
<dbReference type="CDD" id="cd00146">
    <property type="entry name" value="PKD"/>
    <property type="match status" value="1"/>
</dbReference>